<dbReference type="Gene3D" id="3.40.50.620">
    <property type="entry name" value="HUPs"/>
    <property type="match status" value="1"/>
</dbReference>
<organism evidence="5 6">
    <name type="scientific">Ferrimonas lipolytica</name>
    <dbReference type="NCBI Taxonomy" id="2724191"/>
    <lineage>
        <taxon>Bacteria</taxon>
        <taxon>Pseudomonadati</taxon>
        <taxon>Pseudomonadota</taxon>
        <taxon>Gammaproteobacteria</taxon>
        <taxon>Alteromonadales</taxon>
        <taxon>Ferrimonadaceae</taxon>
        <taxon>Ferrimonas</taxon>
    </lineage>
</organism>
<keyword evidence="6" id="KW-1185">Reference proteome</keyword>
<dbReference type="PANTHER" id="PTHR43284">
    <property type="entry name" value="ASPARAGINE SYNTHETASE (GLUTAMINE-HYDROLYZING)"/>
    <property type="match status" value="1"/>
</dbReference>
<dbReference type="Pfam" id="PF00733">
    <property type="entry name" value="Asn_synthase"/>
    <property type="match status" value="1"/>
</dbReference>
<dbReference type="GO" id="GO:0004066">
    <property type="term" value="F:asparagine synthase (glutamine-hydrolyzing) activity"/>
    <property type="evidence" value="ECO:0007669"/>
    <property type="project" value="UniProtKB-EC"/>
</dbReference>
<evidence type="ECO:0000256" key="1">
    <source>
        <dbReference type="ARBA" id="ARBA00005187"/>
    </source>
</evidence>
<dbReference type="Proteomes" id="UP000501602">
    <property type="component" value="Chromosome"/>
</dbReference>
<dbReference type="InterPro" id="IPR029055">
    <property type="entry name" value="Ntn_hydrolases_N"/>
</dbReference>
<sequence length="557" mass="62927">MIIRVNKTSQDGLTKKVDFKNEVFYYHIFGSLYLENETEVIKAIQDDNHRYLEKLVGDFTIVVLDSTFRSVKIVSDRPGKKNIFHYINEGVLTISDDFWEIKNALSLGIDDLDITGIKQQIVFSTGLNNRTILKGVKTVPAATILTIDLTKDTVTTKRYWQFSYINNQLSYDDKLDLIDETFTNALGAIRALNPEEPSFAVGISGGLDSRIIPYYAKKNGMQIEGFTIGLEKPRKLFLSNDFNSANKIADHFGLERRTLNYNSIPFETQLNMESKLAPEVCSQIFKIVDVSELKSNVLLTGASGFIIGASPLYKSIKQSPLIEHTLLHQSLLGVKPKAAKAKKAISSLTGLALDFMPKLSASGFGDFFTKDELDECIADIETFYTEFETISDSEKLMNYAIFGLGRNNSKGAFESFLGQKESYSIYTPFFLDTVQQFNEAELLDRQLFQEFIANRLPELNSIQGQSFKPTLSGNINPITNVSKKIFAMGNFVIRGNGVMNYENWVNSSEFKKLKLRLDNDTKNIQTKLDLSFDYGEHRVHPGIQQNILKMQTILLKM</sequence>
<dbReference type="InterPro" id="IPR051786">
    <property type="entry name" value="ASN_synthetase/amidase"/>
</dbReference>
<evidence type="ECO:0000313" key="6">
    <source>
        <dbReference type="Proteomes" id="UP000501602"/>
    </source>
</evidence>
<dbReference type="EMBL" id="CP051180">
    <property type="protein sequence ID" value="QIZ77319.1"/>
    <property type="molecule type" value="Genomic_DNA"/>
</dbReference>
<evidence type="ECO:0000259" key="4">
    <source>
        <dbReference type="Pfam" id="PF00733"/>
    </source>
</evidence>
<proteinExistence type="predicted"/>
<gene>
    <name evidence="5" type="ORF">HER31_10775</name>
</gene>
<accession>A0A6H1UFB5</accession>
<comment type="pathway">
    <text evidence="1">Amino-acid biosynthesis; L-asparagine biosynthesis; L-asparagine from L-aspartate (L-Gln route): step 1/1.</text>
</comment>
<dbReference type="KEGG" id="fes:HER31_10775"/>
<name>A0A6H1UFB5_9GAMM</name>
<evidence type="ECO:0000313" key="5">
    <source>
        <dbReference type="EMBL" id="QIZ77319.1"/>
    </source>
</evidence>
<dbReference type="InterPro" id="IPR001962">
    <property type="entry name" value="Asn_synthase"/>
</dbReference>
<evidence type="ECO:0000256" key="2">
    <source>
        <dbReference type="ARBA" id="ARBA00012737"/>
    </source>
</evidence>
<dbReference type="GO" id="GO:0006529">
    <property type="term" value="P:asparagine biosynthetic process"/>
    <property type="evidence" value="ECO:0007669"/>
    <property type="project" value="InterPro"/>
</dbReference>
<dbReference type="SUPFAM" id="SSF56235">
    <property type="entry name" value="N-terminal nucleophile aminohydrolases (Ntn hydrolases)"/>
    <property type="match status" value="1"/>
</dbReference>
<comment type="catalytic activity">
    <reaction evidence="3">
        <text>L-aspartate + L-glutamine + ATP + H2O = L-asparagine + L-glutamate + AMP + diphosphate + H(+)</text>
        <dbReference type="Rhea" id="RHEA:12228"/>
        <dbReference type="ChEBI" id="CHEBI:15377"/>
        <dbReference type="ChEBI" id="CHEBI:15378"/>
        <dbReference type="ChEBI" id="CHEBI:29985"/>
        <dbReference type="ChEBI" id="CHEBI:29991"/>
        <dbReference type="ChEBI" id="CHEBI:30616"/>
        <dbReference type="ChEBI" id="CHEBI:33019"/>
        <dbReference type="ChEBI" id="CHEBI:58048"/>
        <dbReference type="ChEBI" id="CHEBI:58359"/>
        <dbReference type="ChEBI" id="CHEBI:456215"/>
        <dbReference type="EC" id="6.3.5.4"/>
    </reaction>
</comment>
<dbReference type="InterPro" id="IPR014729">
    <property type="entry name" value="Rossmann-like_a/b/a_fold"/>
</dbReference>
<reference evidence="5 6" key="1">
    <citation type="submission" date="2020-04" db="EMBL/GenBank/DDBJ databases">
        <title>Ferrimonas sp. S7 isolated from sea water.</title>
        <authorList>
            <person name="Bae S.S."/>
            <person name="Baek K."/>
        </authorList>
    </citation>
    <scope>NUCLEOTIDE SEQUENCE [LARGE SCALE GENOMIC DNA]</scope>
    <source>
        <strain evidence="5 6">S7</strain>
    </source>
</reference>
<protein>
    <recommendedName>
        <fullName evidence="2">asparagine synthase (glutamine-hydrolyzing)</fullName>
        <ecNumber evidence="2">6.3.5.4</ecNumber>
    </recommendedName>
</protein>
<evidence type="ECO:0000256" key="3">
    <source>
        <dbReference type="ARBA" id="ARBA00048741"/>
    </source>
</evidence>
<dbReference type="RefSeq" id="WP_168660579.1">
    <property type="nucleotide sequence ID" value="NZ_CP051180.1"/>
</dbReference>
<dbReference type="Gene3D" id="3.60.20.10">
    <property type="entry name" value="Glutamine Phosphoribosylpyrophosphate, subunit 1, domain 1"/>
    <property type="match status" value="1"/>
</dbReference>
<feature type="domain" description="Asparagine synthetase" evidence="4">
    <location>
        <begin position="200"/>
        <end position="261"/>
    </location>
</feature>
<dbReference type="SUPFAM" id="SSF52402">
    <property type="entry name" value="Adenine nucleotide alpha hydrolases-like"/>
    <property type="match status" value="1"/>
</dbReference>
<dbReference type="EC" id="6.3.5.4" evidence="2"/>
<dbReference type="PANTHER" id="PTHR43284:SF1">
    <property type="entry name" value="ASPARAGINE SYNTHETASE"/>
    <property type="match status" value="1"/>
</dbReference>
<dbReference type="AlphaFoldDB" id="A0A6H1UFB5"/>